<dbReference type="EMBL" id="CM042026">
    <property type="protein sequence ID" value="KAI3805251.1"/>
    <property type="molecule type" value="Genomic_DNA"/>
</dbReference>
<keyword evidence="2" id="KW-1185">Reference proteome</keyword>
<evidence type="ECO:0000313" key="2">
    <source>
        <dbReference type="Proteomes" id="UP001056120"/>
    </source>
</evidence>
<protein>
    <submittedName>
        <fullName evidence="1">Uncharacterized protein</fullName>
    </submittedName>
</protein>
<organism evidence="1 2">
    <name type="scientific">Smallanthus sonchifolius</name>
    <dbReference type="NCBI Taxonomy" id="185202"/>
    <lineage>
        <taxon>Eukaryota</taxon>
        <taxon>Viridiplantae</taxon>
        <taxon>Streptophyta</taxon>
        <taxon>Embryophyta</taxon>
        <taxon>Tracheophyta</taxon>
        <taxon>Spermatophyta</taxon>
        <taxon>Magnoliopsida</taxon>
        <taxon>eudicotyledons</taxon>
        <taxon>Gunneridae</taxon>
        <taxon>Pentapetalae</taxon>
        <taxon>asterids</taxon>
        <taxon>campanulids</taxon>
        <taxon>Asterales</taxon>
        <taxon>Asteraceae</taxon>
        <taxon>Asteroideae</taxon>
        <taxon>Heliantheae alliance</taxon>
        <taxon>Millerieae</taxon>
        <taxon>Smallanthus</taxon>
    </lineage>
</organism>
<sequence>MQESEETRRKRGKMQGQRKATLLQRKPTPKANCKQKHQRVSVSLRPISEAKEHDSNMQVKIDTRNIEESKMHSTTMSG</sequence>
<accession>A0ACB9IBV6</accession>
<comment type="caution">
    <text evidence="1">The sequence shown here is derived from an EMBL/GenBank/DDBJ whole genome shotgun (WGS) entry which is preliminary data.</text>
</comment>
<reference evidence="1 2" key="2">
    <citation type="journal article" date="2022" name="Mol. Ecol. Resour.">
        <title>The genomes of chicory, endive, great burdock and yacon provide insights into Asteraceae paleo-polyploidization history and plant inulin production.</title>
        <authorList>
            <person name="Fan W."/>
            <person name="Wang S."/>
            <person name="Wang H."/>
            <person name="Wang A."/>
            <person name="Jiang F."/>
            <person name="Liu H."/>
            <person name="Zhao H."/>
            <person name="Xu D."/>
            <person name="Zhang Y."/>
        </authorList>
    </citation>
    <scope>NUCLEOTIDE SEQUENCE [LARGE SCALE GENOMIC DNA]</scope>
    <source>
        <strain evidence="2">cv. Yunnan</strain>
        <tissue evidence="1">Leaves</tissue>
    </source>
</reference>
<reference evidence="2" key="1">
    <citation type="journal article" date="2022" name="Mol. Ecol. Resour.">
        <title>The genomes of chicory, endive, great burdock and yacon provide insights into Asteraceae palaeo-polyploidization history and plant inulin production.</title>
        <authorList>
            <person name="Fan W."/>
            <person name="Wang S."/>
            <person name="Wang H."/>
            <person name="Wang A."/>
            <person name="Jiang F."/>
            <person name="Liu H."/>
            <person name="Zhao H."/>
            <person name="Xu D."/>
            <person name="Zhang Y."/>
        </authorList>
    </citation>
    <scope>NUCLEOTIDE SEQUENCE [LARGE SCALE GENOMIC DNA]</scope>
    <source>
        <strain evidence="2">cv. Yunnan</strain>
    </source>
</reference>
<proteinExistence type="predicted"/>
<evidence type="ECO:0000313" key="1">
    <source>
        <dbReference type="EMBL" id="KAI3805251.1"/>
    </source>
</evidence>
<name>A0ACB9IBV6_9ASTR</name>
<gene>
    <name evidence="1" type="ORF">L1987_27457</name>
</gene>
<dbReference type="Proteomes" id="UP001056120">
    <property type="component" value="Linkage Group LG09"/>
</dbReference>